<evidence type="ECO:0000256" key="2">
    <source>
        <dbReference type="PROSITE-ProRule" id="PRU00335"/>
    </source>
</evidence>
<dbReference type="Gene3D" id="1.10.357.10">
    <property type="entry name" value="Tetracycline Repressor, domain 2"/>
    <property type="match status" value="1"/>
</dbReference>
<keyword evidence="1 2" id="KW-0238">DNA-binding</keyword>
<evidence type="ECO:0000313" key="4">
    <source>
        <dbReference type="EMBL" id="HIU95951.1"/>
    </source>
</evidence>
<evidence type="ECO:0000313" key="5">
    <source>
        <dbReference type="Proteomes" id="UP000824130"/>
    </source>
</evidence>
<dbReference type="PRINTS" id="PR00455">
    <property type="entry name" value="HTHTETR"/>
</dbReference>
<organism evidence="4 5">
    <name type="scientific">Candidatus Allocopromorpha excrementipullorum</name>
    <dbReference type="NCBI Taxonomy" id="2840743"/>
    <lineage>
        <taxon>Bacteria</taxon>
        <taxon>Bacillati</taxon>
        <taxon>Bacillota</taxon>
        <taxon>Clostridia</taxon>
        <taxon>Eubacteriales</taxon>
        <taxon>Eubacteriaceae</taxon>
        <taxon>Eubacteriaceae incertae sedis</taxon>
        <taxon>Candidatus Allocopromorpha</taxon>
    </lineage>
</organism>
<reference evidence="4" key="1">
    <citation type="submission" date="2020-10" db="EMBL/GenBank/DDBJ databases">
        <authorList>
            <person name="Gilroy R."/>
        </authorList>
    </citation>
    <scope>NUCLEOTIDE SEQUENCE</scope>
    <source>
        <strain evidence="4">ChiSjej4B22-8349</strain>
    </source>
</reference>
<dbReference type="InterPro" id="IPR050624">
    <property type="entry name" value="HTH-type_Tx_Regulator"/>
</dbReference>
<protein>
    <submittedName>
        <fullName evidence="4">TetR/AcrR family transcriptional regulator</fullName>
    </submittedName>
</protein>
<dbReference type="SUPFAM" id="SSF46689">
    <property type="entry name" value="Homeodomain-like"/>
    <property type="match status" value="1"/>
</dbReference>
<dbReference type="PANTHER" id="PTHR43479">
    <property type="entry name" value="ACREF/ENVCD OPERON REPRESSOR-RELATED"/>
    <property type="match status" value="1"/>
</dbReference>
<dbReference type="PANTHER" id="PTHR43479:SF22">
    <property type="entry name" value="TRANSCRIPTIONAL REGULATOR, TETR FAMILY"/>
    <property type="match status" value="1"/>
</dbReference>
<proteinExistence type="predicted"/>
<dbReference type="InterPro" id="IPR001647">
    <property type="entry name" value="HTH_TetR"/>
</dbReference>
<feature type="domain" description="HTH tetR-type" evidence="3">
    <location>
        <begin position="2"/>
        <end position="62"/>
    </location>
</feature>
<dbReference type="InterPro" id="IPR009057">
    <property type="entry name" value="Homeodomain-like_sf"/>
</dbReference>
<feature type="DNA-binding region" description="H-T-H motif" evidence="2">
    <location>
        <begin position="25"/>
        <end position="44"/>
    </location>
</feature>
<evidence type="ECO:0000259" key="3">
    <source>
        <dbReference type="PROSITE" id="PS50977"/>
    </source>
</evidence>
<evidence type="ECO:0000256" key="1">
    <source>
        <dbReference type="ARBA" id="ARBA00023125"/>
    </source>
</evidence>
<dbReference type="PROSITE" id="PS50977">
    <property type="entry name" value="HTH_TETR_2"/>
    <property type="match status" value="1"/>
</dbReference>
<dbReference type="GO" id="GO:0003677">
    <property type="term" value="F:DNA binding"/>
    <property type="evidence" value="ECO:0007669"/>
    <property type="project" value="UniProtKB-UniRule"/>
</dbReference>
<reference evidence="4" key="2">
    <citation type="journal article" date="2021" name="PeerJ">
        <title>Extensive microbial diversity within the chicken gut microbiome revealed by metagenomics and culture.</title>
        <authorList>
            <person name="Gilroy R."/>
            <person name="Ravi A."/>
            <person name="Getino M."/>
            <person name="Pursley I."/>
            <person name="Horton D.L."/>
            <person name="Alikhan N.F."/>
            <person name="Baker D."/>
            <person name="Gharbi K."/>
            <person name="Hall N."/>
            <person name="Watson M."/>
            <person name="Adriaenssens E.M."/>
            <person name="Foster-Nyarko E."/>
            <person name="Jarju S."/>
            <person name="Secka A."/>
            <person name="Antonio M."/>
            <person name="Oren A."/>
            <person name="Chaudhuri R.R."/>
            <person name="La Ragione R."/>
            <person name="Hildebrand F."/>
            <person name="Pallen M.J."/>
        </authorList>
    </citation>
    <scope>NUCLEOTIDE SEQUENCE</scope>
    <source>
        <strain evidence="4">ChiSjej4B22-8349</strain>
    </source>
</reference>
<name>A0A9D1SV84_9FIRM</name>
<gene>
    <name evidence="4" type="ORF">IAD25_04480</name>
</gene>
<comment type="caution">
    <text evidence="4">The sequence shown here is derived from an EMBL/GenBank/DDBJ whole genome shotgun (WGS) entry which is preliminary data.</text>
</comment>
<dbReference type="Proteomes" id="UP000824130">
    <property type="component" value="Unassembled WGS sequence"/>
</dbReference>
<sequence>MDQKKEHIIEAGRDIFERKGYYNTSMQDVAEACNISKATLYKLFRSKEDFSMAIICYMIEQMLCSIQQLMDAPQTSPLEMLKTCISERMTGFSARTHFINEFLSAQPFQQREKYLSYINKLSLDIFLLFQQIIMRAFDMDDENLAGELAMSLSGLLRETASITWRCQISLDRDVFMDYIIDSLQATLMIRKGKPVFLTPDVLNHFKTSCTDDMEKLKPFFMKKTLTHSLRDALDNYEKTEQVSCLNEAEELLKKLKAIEQKGTR</sequence>
<dbReference type="Pfam" id="PF00440">
    <property type="entry name" value="TetR_N"/>
    <property type="match status" value="1"/>
</dbReference>
<accession>A0A9D1SV84</accession>
<dbReference type="EMBL" id="DVOB01000100">
    <property type="protein sequence ID" value="HIU95951.1"/>
    <property type="molecule type" value="Genomic_DNA"/>
</dbReference>
<dbReference type="AlphaFoldDB" id="A0A9D1SV84"/>